<evidence type="ECO:0000256" key="1">
    <source>
        <dbReference type="SAM" id="Coils"/>
    </source>
</evidence>
<dbReference type="Proteomes" id="UP000298030">
    <property type="component" value="Unassembled WGS sequence"/>
</dbReference>
<keyword evidence="1" id="KW-0175">Coiled coil</keyword>
<feature type="compositionally biased region" description="Basic and acidic residues" evidence="2">
    <location>
        <begin position="384"/>
        <end position="399"/>
    </location>
</feature>
<keyword evidence="4" id="KW-1185">Reference proteome</keyword>
<protein>
    <submittedName>
        <fullName evidence="3">Uncharacterized protein</fullName>
    </submittedName>
</protein>
<feature type="region of interest" description="Disordered" evidence="2">
    <location>
        <begin position="468"/>
        <end position="539"/>
    </location>
</feature>
<sequence>MSSSSLPGSVTVEGWVELGGRTVEGWLELEVITDRGREVEACTNEAWSENIHVESGARTEMGGNTATSGLYAMSTAQDDIPLLETTEDFDAACRSIKKTLAYPKKLAMEGQLGVSRQRTLLNEAAKVALKASVLIFCSEAGTFNEQHLGILLYKFLEECIQQGTNSPDFDLNCDFLQQDIYLEHVLEYHKPLLTIENAPRRPQPSTPASTLIPTSREKFSPPIGGQREPSTRTGSSIGSGAGKRKHVPSEDEDSGGVVDARPGARPKGQPISKPDAKRARSQARGSGMVSSTGITRTSSTGRSSQKRLADAINFVAEAATFANGLDGMDAGAGKVEERARARKKEKEREVEMEVEGDHKMEEGPPDEGEGMGGGALKEKGKKPRGTDQEKGQEKPEVKASAKGKGKLAKEDIKWNGVEGVNRCERCVSAKQKVCLRPAPGSTSNGIPVTACKSCKEKKTKCQWLVEGKTDNVINTDEEEEVSLSPPAKEASSSRHGGSKGSKPTQQLATKGTQIDGGPPNGQGGPTEPQVPAQGPPNTAIQVVPGMTIQRRPAIVVPVGADSDMTHEHPYDAVGILSKRISEREQAGREDTARLDALIHRLTQEPILTHDDYERIKKELGDLERRWIDHNTRLQELKKEVKSVLNLKNRIGEVETEMKRQAHIVNQFQFTKGSAVDPIVFEVVKDDIDKMKERAGRVREDVKEIKVGAGKMKQDVTSLQNNVSRVENELSDLRRGQEAMRNEREASLRISDGDVQGLHERVNKLLEHQKDHAKTTLNLSAQQQRSILEILQQIEEIQGVPELASTQGSDMSTVGGEASLFSISGRLRDLENNTLEALREASTQRRQEIEEMEQRIGDTLQDVLDKLKVLPEVMLAMKGITEKLAALETQVNNLNFSVYTHDGMYLGPAMVGPSGPPSPTARAELDNPPLTSKGPTAGPLQHPTSNTRTPLADKTSAEG</sequence>
<feature type="region of interest" description="Disordered" evidence="2">
    <location>
        <begin position="325"/>
        <end position="411"/>
    </location>
</feature>
<comment type="caution">
    <text evidence="3">The sequence shown here is derived from an EMBL/GenBank/DDBJ whole genome shotgun (WGS) entry which is preliminary data.</text>
</comment>
<accession>A0A4Y7S9R1</accession>
<feature type="compositionally biased region" description="Basic and acidic residues" evidence="2">
    <location>
        <begin position="334"/>
        <end position="362"/>
    </location>
</feature>
<evidence type="ECO:0000256" key="2">
    <source>
        <dbReference type="SAM" id="MobiDB-lite"/>
    </source>
</evidence>
<dbReference type="AlphaFoldDB" id="A0A4Y7S9R1"/>
<feature type="compositionally biased region" description="Low complexity" evidence="2">
    <location>
        <begin position="290"/>
        <end position="303"/>
    </location>
</feature>
<evidence type="ECO:0000313" key="3">
    <source>
        <dbReference type="EMBL" id="TEB18057.1"/>
    </source>
</evidence>
<organism evidence="3 4">
    <name type="scientific">Coprinellus micaceus</name>
    <name type="common">Glistening ink-cap mushroom</name>
    <name type="synonym">Coprinus micaceus</name>
    <dbReference type="NCBI Taxonomy" id="71717"/>
    <lineage>
        <taxon>Eukaryota</taxon>
        <taxon>Fungi</taxon>
        <taxon>Dikarya</taxon>
        <taxon>Basidiomycota</taxon>
        <taxon>Agaricomycotina</taxon>
        <taxon>Agaricomycetes</taxon>
        <taxon>Agaricomycetidae</taxon>
        <taxon>Agaricales</taxon>
        <taxon>Agaricineae</taxon>
        <taxon>Psathyrellaceae</taxon>
        <taxon>Coprinellus</taxon>
    </lineage>
</organism>
<name>A0A4Y7S9R1_COPMI</name>
<evidence type="ECO:0000313" key="4">
    <source>
        <dbReference type="Proteomes" id="UP000298030"/>
    </source>
</evidence>
<feature type="region of interest" description="Disordered" evidence="2">
    <location>
        <begin position="197"/>
        <end position="307"/>
    </location>
</feature>
<proteinExistence type="predicted"/>
<feature type="coiled-coil region" evidence="1">
    <location>
        <begin position="708"/>
        <end position="742"/>
    </location>
</feature>
<dbReference type="EMBL" id="QPFP01000292">
    <property type="protein sequence ID" value="TEB18057.1"/>
    <property type="molecule type" value="Genomic_DNA"/>
</dbReference>
<reference evidence="3 4" key="1">
    <citation type="journal article" date="2019" name="Nat. Ecol. Evol.">
        <title>Megaphylogeny resolves global patterns of mushroom evolution.</title>
        <authorList>
            <person name="Varga T."/>
            <person name="Krizsan K."/>
            <person name="Foldi C."/>
            <person name="Dima B."/>
            <person name="Sanchez-Garcia M."/>
            <person name="Sanchez-Ramirez S."/>
            <person name="Szollosi G.J."/>
            <person name="Szarkandi J.G."/>
            <person name="Papp V."/>
            <person name="Albert L."/>
            <person name="Andreopoulos W."/>
            <person name="Angelini C."/>
            <person name="Antonin V."/>
            <person name="Barry K.W."/>
            <person name="Bougher N.L."/>
            <person name="Buchanan P."/>
            <person name="Buyck B."/>
            <person name="Bense V."/>
            <person name="Catcheside P."/>
            <person name="Chovatia M."/>
            <person name="Cooper J."/>
            <person name="Damon W."/>
            <person name="Desjardin D."/>
            <person name="Finy P."/>
            <person name="Geml J."/>
            <person name="Haridas S."/>
            <person name="Hughes K."/>
            <person name="Justo A."/>
            <person name="Karasinski D."/>
            <person name="Kautmanova I."/>
            <person name="Kiss B."/>
            <person name="Kocsube S."/>
            <person name="Kotiranta H."/>
            <person name="LaButti K.M."/>
            <person name="Lechner B.E."/>
            <person name="Liimatainen K."/>
            <person name="Lipzen A."/>
            <person name="Lukacs Z."/>
            <person name="Mihaltcheva S."/>
            <person name="Morgado L.N."/>
            <person name="Niskanen T."/>
            <person name="Noordeloos M.E."/>
            <person name="Ohm R.A."/>
            <person name="Ortiz-Santana B."/>
            <person name="Ovrebo C."/>
            <person name="Racz N."/>
            <person name="Riley R."/>
            <person name="Savchenko A."/>
            <person name="Shiryaev A."/>
            <person name="Soop K."/>
            <person name="Spirin V."/>
            <person name="Szebenyi C."/>
            <person name="Tomsovsky M."/>
            <person name="Tulloss R.E."/>
            <person name="Uehling J."/>
            <person name="Grigoriev I.V."/>
            <person name="Vagvolgyi C."/>
            <person name="Papp T."/>
            <person name="Martin F.M."/>
            <person name="Miettinen O."/>
            <person name="Hibbett D.S."/>
            <person name="Nagy L.G."/>
        </authorList>
    </citation>
    <scope>NUCLEOTIDE SEQUENCE [LARGE SCALE GENOMIC DNA]</scope>
    <source>
        <strain evidence="3 4">FP101781</strain>
    </source>
</reference>
<feature type="region of interest" description="Disordered" evidence="2">
    <location>
        <begin position="909"/>
        <end position="958"/>
    </location>
</feature>
<feature type="coiled-coil region" evidence="1">
    <location>
        <begin position="826"/>
        <end position="854"/>
    </location>
</feature>
<feature type="compositionally biased region" description="Polar residues" evidence="2">
    <location>
        <begin position="503"/>
        <end position="512"/>
    </location>
</feature>
<dbReference type="OrthoDB" id="9935772at2759"/>
<gene>
    <name evidence="3" type="ORF">FA13DRAFT_1720441</name>
</gene>